<proteinExistence type="predicted"/>
<evidence type="ECO:0000313" key="2">
    <source>
        <dbReference type="Proteomes" id="UP001218218"/>
    </source>
</evidence>
<evidence type="ECO:0000313" key="1">
    <source>
        <dbReference type="EMBL" id="KAJ7351175.1"/>
    </source>
</evidence>
<reference evidence="1" key="1">
    <citation type="submission" date="2023-03" db="EMBL/GenBank/DDBJ databases">
        <title>Massive genome expansion in bonnet fungi (Mycena s.s.) driven by repeated elements and novel gene families across ecological guilds.</title>
        <authorList>
            <consortium name="Lawrence Berkeley National Laboratory"/>
            <person name="Harder C.B."/>
            <person name="Miyauchi S."/>
            <person name="Viragh M."/>
            <person name="Kuo A."/>
            <person name="Thoen E."/>
            <person name="Andreopoulos B."/>
            <person name="Lu D."/>
            <person name="Skrede I."/>
            <person name="Drula E."/>
            <person name="Henrissat B."/>
            <person name="Morin E."/>
            <person name="Kohler A."/>
            <person name="Barry K."/>
            <person name="LaButti K."/>
            <person name="Morin E."/>
            <person name="Salamov A."/>
            <person name="Lipzen A."/>
            <person name="Mereny Z."/>
            <person name="Hegedus B."/>
            <person name="Baldrian P."/>
            <person name="Stursova M."/>
            <person name="Weitz H."/>
            <person name="Taylor A."/>
            <person name="Grigoriev I.V."/>
            <person name="Nagy L.G."/>
            <person name="Martin F."/>
            <person name="Kauserud H."/>
        </authorList>
    </citation>
    <scope>NUCLEOTIDE SEQUENCE</scope>
    <source>
        <strain evidence="1">CBHHK002</strain>
    </source>
</reference>
<dbReference type="EMBL" id="JARIHO010000013">
    <property type="protein sequence ID" value="KAJ7351175.1"/>
    <property type="molecule type" value="Genomic_DNA"/>
</dbReference>
<dbReference type="AlphaFoldDB" id="A0AAD7A769"/>
<gene>
    <name evidence="1" type="ORF">DFH08DRAFT_694764</name>
</gene>
<dbReference type="Proteomes" id="UP001218218">
    <property type="component" value="Unassembled WGS sequence"/>
</dbReference>
<name>A0AAD7A769_9AGAR</name>
<organism evidence="1 2">
    <name type="scientific">Mycena albidolilacea</name>
    <dbReference type="NCBI Taxonomy" id="1033008"/>
    <lineage>
        <taxon>Eukaryota</taxon>
        <taxon>Fungi</taxon>
        <taxon>Dikarya</taxon>
        <taxon>Basidiomycota</taxon>
        <taxon>Agaricomycotina</taxon>
        <taxon>Agaricomycetes</taxon>
        <taxon>Agaricomycetidae</taxon>
        <taxon>Agaricales</taxon>
        <taxon>Marasmiineae</taxon>
        <taxon>Mycenaceae</taxon>
        <taxon>Mycena</taxon>
    </lineage>
</organism>
<protein>
    <submittedName>
        <fullName evidence="1">Uncharacterized protein</fullName>
    </submittedName>
</protein>
<feature type="non-terminal residue" evidence="1">
    <location>
        <position position="116"/>
    </location>
</feature>
<comment type="caution">
    <text evidence="1">The sequence shown here is derived from an EMBL/GenBank/DDBJ whole genome shotgun (WGS) entry which is preliminary data.</text>
</comment>
<sequence>MLRGGGISLHMNDDAATSWLKANMEEFLGRMGGTSVYKERLCNVLVRFVPVSFDPAARGALDVVSDNSGFPRGALTKARWIKPPERRRAGQRVAHAVFGFSDPHAANGVMREGMWV</sequence>
<accession>A0AAD7A769</accession>
<keyword evidence="2" id="KW-1185">Reference proteome</keyword>